<keyword evidence="1" id="KW-0812">Transmembrane</keyword>
<accession>A0A0K2ZEL9</accession>
<dbReference type="Proteomes" id="UP000045978">
    <property type="component" value="Unassembled WGS sequence"/>
</dbReference>
<keyword evidence="1" id="KW-0472">Membrane</keyword>
<proteinExistence type="predicted"/>
<dbReference type="RefSeq" id="WP_053836768.1">
    <property type="nucleotide sequence ID" value="NZ_CP076251.1"/>
</dbReference>
<organism evidence="2 3">
    <name type="scientific">Xanthomonas graminis pv. phlei</name>
    <dbReference type="NCBI Taxonomy" id="487906"/>
    <lineage>
        <taxon>Bacteria</taxon>
        <taxon>Pseudomonadati</taxon>
        <taxon>Pseudomonadota</taxon>
        <taxon>Gammaproteobacteria</taxon>
        <taxon>Lysobacterales</taxon>
        <taxon>Lysobacteraceae</taxon>
        <taxon>Xanthomonas</taxon>
        <taxon>Xanthomonas translucens group</taxon>
        <taxon>Xanthomonas graminis</taxon>
    </lineage>
</organism>
<evidence type="ECO:0000313" key="2">
    <source>
        <dbReference type="EMBL" id="CTP82544.1"/>
    </source>
</evidence>
<protein>
    <recommendedName>
        <fullName evidence="4">DUF4845 domain-containing protein</fullName>
    </recommendedName>
</protein>
<dbReference type="EMBL" id="CXOJ01000002">
    <property type="protein sequence ID" value="CTP82544.1"/>
    <property type="molecule type" value="Genomic_DNA"/>
</dbReference>
<evidence type="ECO:0000313" key="3">
    <source>
        <dbReference type="Proteomes" id="UP000045978"/>
    </source>
</evidence>
<reference evidence="2 3" key="1">
    <citation type="submission" date="2015-07" db="EMBL/GenBank/DDBJ databases">
        <authorList>
            <person name="Noorani M."/>
        </authorList>
    </citation>
    <scope>NUCLEOTIDE SEQUENCE [LARGE SCALE GENOMIC DNA]</scope>
    <source>
        <strain evidence="2">LMG730</strain>
    </source>
</reference>
<keyword evidence="1" id="KW-1133">Transmembrane helix</keyword>
<dbReference type="InterPro" id="IPR032314">
    <property type="entry name" value="DUF4845"/>
</dbReference>
<gene>
    <name evidence="2" type="ORF">XTPLMG730_0096</name>
</gene>
<feature type="transmembrane region" description="Helical" evidence="1">
    <location>
        <begin position="6"/>
        <end position="26"/>
    </location>
</feature>
<evidence type="ECO:0000256" key="1">
    <source>
        <dbReference type="SAM" id="Phobius"/>
    </source>
</evidence>
<evidence type="ECO:0008006" key="4">
    <source>
        <dbReference type="Google" id="ProtNLM"/>
    </source>
</evidence>
<sequence length="125" mass="14064">MKHKQSGMTLTSFVIVLAVVGFFAYIGMKLFPMYMEYYAVRSAMKGLAAESGSADMDPTQAKTLLFRRLDINNSDNVKPDDVKFERMDSGWKMHVAYEVRKPLVANLDVVGKFDITQDLTTRGGQ</sequence>
<dbReference type="Pfam" id="PF16137">
    <property type="entry name" value="DUF4845"/>
    <property type="match status" value="1"/>
</dbReference>
<name>A0A0K2ZEL9_9XANT</name>
<dbReference type="AlphaFoldDB" id="A0A0K2ZEL9"/>